<dbReference type="InterPro" id="IPR020904">
    <property type="entry name" value="Sc_DH/Rdtase_CS"/>
</dbReference>
<evidence type="ECO:0000256" key="1">
    <source>
        <dbReference type="ARBA" id="ARBA00006484"/>
    </source>
</evidence>
<comment type="similarity">
    <text evidence="1">Belongs to the short-chain dehydrogenases/reductases (SDR) family.</text>
</comment>
<evidence type="ECO:0000313" key="3">
    <source>
        <dbReference type="Proteomes" id="UP000697995"/>
    </source>
</evidence>
<dbReference type="InterPro" id="IPR050259">
    <property type="entry name" value="SDR"/>
</dbReference>
<dbReference type="PROSITE" id="PS00061">
    <property type="entry name" value="ADH_SHORT"/>
    <property type="match status" value="1"/>
</dbReference>
<evidence type="ECO:0000313" key="2">
    <source>
        <dbReference type="EMBL" id="MBK1661356.1"/>
    </source>
</evidence>
<dbReference type="Gene3D" id="3.40.50.720">
    <property type="entry name" value="NAD(P)-binding Rossmann-like Domain"/>
    <property type="match status" value="1"/>
</dbReference>
<dbReference type="PANTHER" id="PTHR42879">
    <property type="entry name" value="3-OXOACYL-(ACYL-CARRIER-PROTEIN) REDUCTASE"/>
    <property type="match status" value="1"/>
</dbReference>
<dbReference type="Pfam" id="PF13561">
    <property type="entry name" value="adh_short_C2"/>
    <property type="match status" value="1"/>
</dbReference>
<dbReference type="EMBL" id="NRSG01000290">
    <property type="protein sequence ID" value="MBK1661356.1"/>
    <property type="molecule type" value="Genomic_DNA"/>
</dbReference>
<dbReference type="InterPro" id="IPR036291">
    <property type="entry name" value="NAD(P)-bd_dom_sf"/>
</dbReference>
<dbReference type="PRINTS" id="PR00081">
    <property type="entry name" value="GDHRDH"/>
</dbReference>
<name>A0ABS1D4G5_9PROT</name>
<dbReference type="PRINTS" id="PR00080">
    <property type="entry name" value="SDRFAMILY"/>
</dbReference>
<keyword evidence="3" id="KW-1185">Reference proteome</keyword>
<dbReference type="RefSeq" id="WP_133222524.1">
    <property type="nucleotide sequence ID" value="NZ_NRSG01000290.1"/>
</dbReference>
<dbReference type="SUPFAM" id="SSF51735">
    <property type="entry name" value="NAD(P)-binding Rossmann-fold domains"/>
    <property type="match status" value="1"/>
</dbReference>
<proteinExistence type="inferred from homology"/>
<comment type="caution">
    <text evidence="2">The sequence shown here is derived from an EMBL/GenBank/DDBJ whole genome shotgun (WGS) entry which is preliminary data.</text>
</comment>
<protein>
    <submittedName>
        <fullName evidence="2">Uncharacterized protein</fullName>
    </submittedName>
</protein>
<organism evidence="2 3">
    <name type="scientific">Paracraurococcus ruber</name>
    <dbReference type="NCBI Taxonomy" id="77675"/>
    <lineage>
        <taxon>Bacteria</taxon>
        <taxon>Pseudomonadati</taxon>
        <taxon>Pseudomonadota</taxon>
        <taxon>Alphaproteobacteria</taxon>
        <taxon>Acetobacterales</taxon>
        <taxon>Roseomonadaceae</taxon>
        <taxon>Paracraurococcus</taxon>
    </lineage>
</organism>
<accession>A0ABS1D4G5</accession>
<sequence length="252" mass="25944">MSTEGPLHGKTAYVTGGSRGIGRAIALAFAEAGADVAICHLGDSAMAATLVQAVTARGRRGFQMEADVASVAAVRGFARAAEAALGPCDILVNNAGINIRGPFETITEEDYDRVVDVHVKGMVFMAQAVYAGMAARGAGRIINIASQLAFKGGPNIVPYCTAKAAIVGFTRSLAWEAAPKGIQVNAIAPGPVETDLTRSRGPEWRRQMEATIPAGRLGRPEEIAATALLLAGPGGAFYVGATLSPNGGDVMH</sequence>
<dbReference type="InterPro" id="IPR002347">
    <property type="entry name" value="SDR_fam"/>
</dbReference>
<dbReference type="Proteomes" id="UP000697995">
    <property type="component" value="Unassembled WGS sequence"/>
</dbReference>
<dbReference type="PANTHER" id="PTHR42879:SF2">
    <property type="entry name" value="3-OXOACYL-[ACYL-CARRIER-PROTEIN] REDUCTASE FABG"/>
    <property type="match status" value="1"/>
</dbReference>
<reference evidence="2 3" key="1">
    <citation type="journal article" date="2020" name="Microorganisms">
        <title>Osmotic Adaptation and Compatible Solute Biosynthesis of Phototrophic Bacteria as Revealed from Genome Analyses.</title>
        <authorList>
            <person name="Imhoff J.F."/>
            <person name="Rahn T."/>
            <person name="Kunzel S."/>
            <person name="Keller A."/>
            <person name="Neulinger S.C."/>
        </authorList>
    </citation>
    <scope>NUCLEOTIDE SEQUENCE [LARGE SCALE GENOMIC DNA]</scope>
    <source>
        <strain evidence="2 3">DSM 15382</strain>
    </source>
</reference>
<gene>
    <name evidence="2" type="ORF">CKO45_24405</name>
</gene>